<gene>
    <name evidence="1" type="ORF">NM688_g6388</name>
</gene>
<evidence type="ECO:0000313" key="2">
    <source>
        <dbReference type="Proteomes" id="UP001148662"/>
    </source>
</evidence>
<evidence type="ECO:0000313" key="1">
    <source>
        <dbReference type="EMBL" id="KAJ3539280.1"/>
    </source>
</evidence>
<name>A0ACC1SGH0_9APHY</name>
<reference evidence="1" key="1">
    <citation type="submission" date="2022-07" db="EMBL/GenBank/DDBJ databases">
        <title>Genome Sequence of Phlebia brevispora.</title>
        <authorList>
            <person name="Buettner E."/>
        </authorList>
    </citation>
    <scope>NUCLEOTIDE SEQUENCE</scope>
    <source>
        <strain evidence="1">MPL23</strain>
    </source>
</reference>
<accession>A0ACC1SGH0</accession>
<sequence length="405" mass="45505">MLVQTFPQELIDAFIDCLRGDKKSLARCTEVCRSFLPAARRGLFETVVVHGRQRSFEDFLAFLQSATHIGGSVGHLHLKSEAPGHPEVRPQDGDTVTIPVLVQILSLLPRLVELRLSRVAIDVSGADGDLPAFHITSSFLHDVRVTNKRNAVALLRVITPKRLRIEHLPFGVFPPTAQEAEVFPRDGHFPSDWALEGLRLSMDLETCWIGGLMKDTPTAHTLSKVHLEFRHEDAIKGAESIMRAAAPNLRHLKLDIAFLDFEEFNVLESVHLLNLAACRAVVSIFLNIYLDLPAFQFLARALIATSGTLQHFTVQWDWRGLDNEEMVQLFTSNGYDGEFSELENALLHCRSLQAFTFRSLVPTIGSGEQQVQDIVIQRLPMVHRKGLLKFEVVEESVYAFEDDNN</sequence>
<keyword evidence="2" id="KW-1185">Reference proteome</keyword>
<dbReference type="Proteomes" id="UP001148662">
    <property type="component" value="Unassembled WGS sequence"/>
</dbReference>
<organism evidence="1 2">
    <name type="scientific">Phlebia brevispora</name>
    <dbReference type="NCBI Taxonomy" id="194682"/>
    <lineage>
        <taxon>Eukaryota</taxon>
        <taxon>Fungi</taxon>
        <taxon>Dikarya</taxon>
        <taxon>Basidiomycota</taxon>
        <taxon>Agaricomycotina</taxon>
        <taxon>Agaricomycetes</taxon>
        <taxon>Polyporales</taxon>
        <taxon>Meruliaceae</taxon>
        <taxon>Phlebia</taxon>
    </lineage>
</organism>
<proteinExistence type="predicted"/>
<protein>
    <submittedName>
        <fullName evidence="1">Uncharacterized protein</fullName>
    </submittedName>
</protein>
<dbReference type="EMBL" id="JANHOG010001309">
    <property type="protein sequence ID" value="KAJ3539280.1"/>
    <property type="molecule type" value="Genomic_DNA"/>
</dbReference>
<comment type="caution">
    <text evidence="1">The sequence shown here is derived from an EMBL/GenBank/DDBJ whole genome shotgun (WGS) entry which is preliminary data.</text>
</comment>